<reference evidence="4" key="1">
    <citation type="submission" date="2010-05" db="EMBL/GenBank/DDBJ databases">
        <title>The complete genome of Truepera radiovictris DSM 17093.</title>
        <authorList>
            <consortium name="US DOE Joint Genome Institute (JGI-PGF)"/>
            <person name="Lucas S."/>
            <person name="Copeland A."/>
            <person name="Lapidus A."/>
            <person name="Glavina del Rio T."/>
            <person name="Dalin E."/>
            <person name="Tice H."/>
            <person name="Bruce D."/>
            <person name="Goodwin L."/>
            <person name="Pitluck S."/>
            <person name="Kyrpides N."/>
            <person name="Mavromatis K."/>
            <person name="Ovchinnikova G."/>
            <person name="Munk A.C."/>
            <person name="Detter J.C."/>
            <person name="Han C."/>
            <person name="Tapia R."/>
            <person name="Land M."/>
            <person name="Hauser L."/>
            <person name="Markowitz V."/>
            <person name="Cheng J.-F."/>
            <person name="Hugenholtz P."/>
            <person name="Woyke T."/>
            <person name="Wu D."/>
            <person name="Tindall B."/>
            <person name="Pomrenke H.G."/>
            <person name="Brambilla E."/>
            <person name="Klenk H.-P."/>
            <person name="Eisen J.A."/>
        </authorList>
    </citation>
    <scope>NUCLEOTIDE SEQUENCE [LARGE SCALE GENOMIC DNA]</scope>
    <source>
        <strain evidence="4">DSM 17093 / CIP 108686 / LMG 22925 / RQ-24</strain>
    </source>
</reference>
<comment type="similarity">
    <text evidence="2">Belongs to the 2H phosphoesterase superfamily. ThpR family.</text>
</comment>
<dbReference type="NCBIfam" id="TIGR02258">
    <property type="entry name" value="2_5_ligase"/>
    <property type="match status" value="1"/>
</dbReference>
<reference evidence="3 4" key="2">
    <citation type="journal article" date="2011" name="Stand. Genomic Sci.">
        <title>Complete genome sequence of Truepera radiovictrix type strain (RQ-24).</title>
        <authorList>
            <person name="Ivanova N."/>
            <person name="Rohde C."/>
            <person name="Munk C."/>
            <person name="Nolan M."/>
            <person name="Lucas S."/>
            <person name="Del Rio T.G."/>
            <person name="Tice H."/>
            <person name="Deshpande S."/>
            <person name="Cheng J.F."/>
            <person name="Tapia R."/>
            <person name="Han C."/>
            <person name="Goodwin L."/>
            <person name="Pitluck S."/>
            <person name="Liolios K."/>
            <person name="Mavromatis K."/>
            <person name="Mikhailova N."/>
            <person name="Pati A."/>
            <person name="Chen A."/>
            <person name="Palaniappan K."/>
            <person name="Land M."/>
            <person name="Hauser L."/>
            <person name="Chang Y.J."/>
            <person name="Jeffries C.D."/>
            <person name="Brambilla E."/>
            <person name="Rohde M."/>
            <person name="Goker M."/>
            <person name="Tindall B.J."/>
            <person name="Woyke T."/>
            <person name="Bristow J."/>
            <person name="Eisen J.A."/>
            <person name="Markowitz V."/>
            <person name="Hugenholtz P."/>
            <person name="Kyrpides N.C."/>
            <person name="Klenk H.P."/>
            <person name="Lapidus A."/>
        </authorList>
    </citation>
    <scope>NUCLEOTIDE SEQUENCE [LARGE SCALE GENOMIC DNA]</scope>
    <source>
        <strain evidence="4">DSM 17093 / CIP 108686 / LMG 22925 / RQ-24</strain>
    </source>
</reference>
<feature type="active site" description="Proton donor" evidence="2">
    <location>
        <position position="40"/>
    </location>
</feature>
<dbReference type="GO" id="GO:0008664">
    <property type="term" value="F:RNA 2',3'-cyclic 3'-phosphodiesterase activity"/>
    <property type="evidence" value="ECO:0007669"/>
    <property type="project" value="UniProtKB-EC"/>
</dbReference>
<dbReference type="Pfam" id="PF13563">
    <property type="entry name" value="2_5_RNA_ligase2"/>
    <property type="match status" value="1"/>
</dbReference>
<keyword evidence="4" id="KW-1185">Reference proteome</keyword>
<dbReference type="GO" id="GO:0004113">
    <property type="term" value="F:2',3'-cyclic-nucleotide 3'-phosphodiesterase activity"/>
    <property type="evidence" value="ECO:0007669"/>
    <property type="project" value="InterPro"/>
</dbReference>
<feature type="active site" description="Proton acceptor" evidence="2">
    <location>
        <position position="123"/>
    </location>
</feature>
<dbReference type="Proteomes" id="UP000000379">
    <property type="component" value="Chromosome"/>
</dbReference>
<dbReference type="Gene3D" id="3.90.1140.10">
    <property type="entry name" value="Cyclic phosphodiesterase"/>
    <property type="match status" value="1"/>
</dbReference>
<evidence type="ECO:0000256" key="2">
    <source>
        <dbReference type="HAMAP-Rule" id="MF_01940"/>
    </source>
</evidence>
<dbReference type="EMBL" id="CP002049">
    <property type="protein sequence ID" value="ADI14085.1"/>
    <property type="molecule type" value="Genomic_DNA"/>
</dbReference>
<dbReference type="InterPro" id="IPR009097">
    <property type="entry name" value="Cyclic_Pdiesterase"/>
</dbReference>
<dbReference type="PANTHER" id="PTHR35561">
    <property type="entry name" value="RNA 2',3'-CYCLIC PHOSPHODIESTERASE"/>
    <property type="match status" value="1"/>
</dbReference>
<sequence length="186" mass="20215">MRLFIALNLPTSARERLTDDLAALRRTLPGVRWVHPETLHLTLIFLGELEDAGRRAAEAALRRVAAAHAPLELRFTHLGVFPNRSRPRVIWAGVADPESVAALHRALVREGLRPAGAAAYHPHLTLGRVPPPAAPDVRRALPGLLERPVALSAPIHSLELMRSTLAPTGARYEVLLSAPLNRGEGV</sequence>
<dbReference type="OrthoDB" id="9793819at2"/>
<evidence type="ECO:0000256" key="1">
    <source>
        <dbReference type="ARBA" id="ARBA00022801"/>
    </source>
</evidence>
<dbReference type="RefSeq" id="WP_013177456.1">
    <property type="nucleotide sequence ID" value="NC_014221.1"/>
</dbReference>
<dbReference type="HOGENOM" id="CLU_081251_0_1_0"/>
<dbReference type="eggNOG" id="COG1514">
    <property type="taxonomic scope" value="Bacteria"/>
</dbReference>
<proteinExistence type="inferred from homology"/>
<feature type="short sequence motif" description="HXTX 2" evidence="2">
    <location>
        <begin position="123"/>
        <end position="126"/>
    </location>
</feature>
<dbReference type="KEGG" id="tra:Trad_0953"/>
<comment type="catalytic activity">
    <reaction evidence="2">
        <text>a 3'-end 2',3'-cyclophospho-ribonucleotide-RNA + H2O = a 3'-end 2'-phospho-ribonucleotide-RNA + H(+)</text>
        <dbReference type="Rhea" id="RHEA:11828"/>
        <dbReference type="Rhea" id="RHEA-COMP:10464"/>
        <dbReference type="Rhea" id="RHEA-COMP:17353"/>
        <dbReference type="ChEBI" id="CHEBI:15377"/>
        <dbReference type="ChEBI" id="CHEBI:15378"/>
        <dbReference type="ChEBI" id="CHEBI:83064"/>
        <dbReference type="ChEBI" id="CHEBI:173113"/>
        <dbReference type="EC" id="3.1.4.58"/>
    </reaction>
</comment>
<keyword evidence="3" id="KW-0436">Ligase</keyword>
<dbReference type="HAMAP" id="MF_01940">
    <property type="entry name" value="RNA_CPDase"/>
    <property type="match status" value="1"/>
</dbReference>
<keyword evidence="1 2" id="KW-0378">Hydrolase</keyword>
<comment type="function">
    <text evidence="2">Hydrolyzes RNA 2',3'-cyclic phosphodiester to an RNA 2'-phosphomonoester.</text>
</comment>
<organism evidence="3 4">
    <name type="scientific">Truepera radiovictrix (strain DSM 17093 / CIP 108686 / LMG 22925 / RQ-24)</name>
    <dbReference type="NCBI Taxonomy" id="649638"/>
    <lineage>
        <taxon>Bacteria</taxon>
        <taxon>Thermotogati</taxon>
        <taxon>Deinococcota</taxon>
        <taxon>Deinococci</taxon>
        <taxon>Trueperales</taxon>
        <taxon>Trueperaceae</taxon>
        <taxon>Truepera</taxon>
    </lineage>
</organism>
<gene>
    <name evidence="3" type="ordered locus">Trad_0953</name>
</gene>
<accession>D7CUU4</accession>
<name>D7CUU4_TRURR</name>
<dbReference type="STRING" id="649638.Trad_0953"/>
<protein>
    <recommendedName>
        <fullName evidence="2">RNA 2',3'-cyclic phosphodiesterase</fullName>
        <shortName evidence="2">RNA 2',3'-CPDase</shortName>
        <ecNumber evidence="2">3.1.4.58</ecNumber>
    </recommendedName>
</protein>
<evidence type="ECO:0000313" key="4">
    <source>
        <dbReference type="Proteomes" id="UP000000379"/>
    </source>
</evidence>
<evidence type="ECO:0000313" key="3">
    <source>
        <dbReference type="EMBL" id="ADI14085.1"/>
    </source>
</evidence>
<dbReference type="EC" id="3.1.4.58" evidence="2"/>
<dbReference type="PANTHER" id="PTHR35561:SF1">
    <property type="entry name" value="RNA 2',3'-CYCLIC PHOSPHODIESTERASE"/>
    <property type="match status" value="1"/>
</dbReference>
<feature type="short sequence motif" description="HXTX 1" evidence="2">
    <location>
        <begin position="40"/>
        <end position="43"/>
    </location>
</feature>
<dbReference type="GO" id="GO:0016874">
    <property type="term" value="F:ligase activity"/>
    <property type="evidence" value="ECO:0007669"/>
    <property type="project" value="UniProtKB-KW"/>
</dbReference>
<dbReference type="AlphaFoldDB" id="D7CUU4"/>
<dbReference type="InterPro" id="IPR004175">
    <property type="entry name" value="RNA_CPDase"/>
</dbReference>
<dbReference type="SUPFAM" id="SSF55144">
    <property type="entry name" value="LigT-like"/>
    <property type="match status" value="1"/>
</dbReference>